<organism evidence="5 6">
    <name type="scientific">Ciceribacter naphthalenivorans</name>
    <dbReference type="NCBI Taxonomy" id="1118451"/>
    <lineage>
        <taxon>Bacteria</taxon>
        <taxon>Pseudomonadati</taxon>
        <taxon>Pseudomonadota</taxon>
        <taxon>Alphaproteobacteria</taxon>
        <taxon>Hyphomicrobiales</taxon>
        <taxon>Rhizobiaceae</taxon>
        <taxon>Ciceribacter</taxon>
    </lineage>
</organism>
<keyword evidence="2" id="KW-0238">DNA-binding</keyword>
<comment type="caution">
    <text evidence="5">The sequence shown here is derived from an EMBL/GenBank/DDBJ whole genome shotgun (WGS) entry which is preliminary data.</text>
</comment>
<dbReference type="GO" id="GO:0003700">
    <property type="term" value="F:DNA-binding transcription factor activity"/>
    <property type="evidence" value="ECO:0007669"/>
    <property type="project" value="InterPro"/>
</dbReference>
<feature type="domain" description="HTH arsR-type" evidence="4">
    <location>
        <begin position="15"/>
        <end position="105"/>
    </location>
</feature>
<dbReference type="OrthoDB" id="194599at2"/>
<keyword evidence="6" id="KW-1185">Reference proteome</keyword>
<dbReference type="InterPro" id="IPR001845">
    <property type="entry name" value="HTH_ArsR_DNA-bd_dom"/>
</dbReference>
<dbReference type="EMBL" id="BJZP01000036">
    <property type="protein sequence ID" value="GEO87331.1"/>
    <property type="molecule type" value="Genomic_DNA"/>
</dbReference>
<dbReference type="CDD" id="cd00090">
    <property type="entry name" value="HTH_ARSR"/>
    <property type="match status" value="1"/>
</dbReference>
<evidence type="ECO:0000313" key="5">
    <source>
        <dbReference type="EMBL" id="GEO87331.1"/>
    </source>
</evidence>
<evidence type="ECO:0000259" key="4">
    <source>
        <dbReference type="PROSITE" id="PS50987"/>
    </source>
</evidence>
<keyword evidence="3" id="KW-0804">Transcription</keyword>
<dbReference type="PRINTS" id="PR00778">
    <property type="entry name" value="HTHARSR"/>
</dbReference>
<dbReference type="PANTHER" id="PTHR43132">
    <property type="entry name" value="ARSENICAL RESISTANCE OPERON REPRESSOR ARSR-RELATED"/>
    <property type="match status" value="1"/>
</dbReference>
<dbReference type="InterPro" id="IPR036388">
    <property type="entry name" value="WH-like_DNA-bd_sf"/>
</dbReference>
<dbReference type="GO" id="GO:0003677">
    <property type="term" value="F:DNA binding"/>
    <property type="evidence" value="ECO:0007669"/>
    <property type="project" value="UniProtKB-KW"/>
</dbReference>
<dbReference type="InterPro" id="IPR011991">
    <property type="entry name" value="ArsR-like_HTH"/>
</dbReference>
<dbReference type="NCBIfam" id="NF033788">
    <property type="entry name" value="HTH_metalloreg"/>
    <property type="match status" value="1"/>
</dbReference>
<dbReference type="Gene3D" id="1.10.10.10">
    <property type="entry name" value="Winged helix-like DNA-binding domain superfamily/Winged helix DNA-binding domain"/>
    <property type="match status" value="1"/>
</dbReference>
<evidence type="ECO:0000256" key="2">
    <source>
        <dbReference type="ARBA" id="ARBA00023125"/>
    </source>
</evidence>
<reference evidence="5 6" key="1">
    <citation type="submission" date="2019-07" db="EMBL/GenBank/DDBJ databases">
        <title>Whole genome shotgun sequence of Rhizobium naphthalenivorans NBRC 107585.</title>
        <authorList>
            <person name="Hosoyama A."/>
            <person name="Uohara A."/>
            <person name="Ohji S."/>
            <person name="Ichikawa N."/>
        </authorList>
    </citation>
    <scope>NUCLEOTIDE SEQUENCE [LARGE SCALE GENOMIC DNA]</scope>
    <source>
        <strain evidence="5 6">NBRC 107585</strain>
    </source>
</reference>
<dbReference type="InterPro" id="IPR036390">
    <property type="entry name" value="WH_DNA-bd_sf"/>
</dbReference>
<dbReference type="PANTHER" id="PTHR43132:SF2">
    <property type="entry name" value="ARSENICAL RESISTANCE OPERON REPRESSOR ARSR-RELATED"/>
    <property type="match status" value="1"/>
</dbReference>
<gene>
    <name evidence="5" type="primary">hlyU</name>
    <name evidence="5" type="ORF">RNA01_42630</name>
</gene>
<protein>
    <submittedName>
        <fullName evidence="5">Transcriptional activator HlyU</fullName>
    </submittedName>
</protein>
<dbReference type="AlphaFoldDB" id="A0A512HPG8"/>
<dbReference type="Proteomes" id="UP000321717">
    <property type="component" value="Unassembled WGS sequence"/>
</dbReference>
<accession>A0A512HPG8</accession>
<dbReference type="SMART" id="SM00418">
    <property type="entry name" value="HTH_ARSR"/>
    <property type="match status" value="1"/>
</dbReference>
<keyword evidence="1" id="KW-0805">Transcription regulation</keyword>
<dbReference type="RefSeq" id="WP_147182154.1">
    <property type="nucleotide sequence ID" value="NZ_BJZP01000036.1"/>
</dbReference>
<evidence type="ECO:0000313" key="6">
    <source>
        <dbReference type="Proteomes" id="UP000321717"/>
    </source>
</evidence>
<dbReference type="Pfam" id="PF01022">
    <property type="entry name" value="HTH_5"/>
    <property type="match status" value="1"/>
</dbReference>
<dbReference type="PROSITE" id="PS50987">
    <property type="entry name" value="HTH_ARSR_2"/>
    <property type="match status" value="1"/>
</dbReference>
<proteinExistence type="predicted"/>
<dbReference type="InterPro" id="IPR051011">
    <property type="entry name" value="Metal_resp_trans_reg"/>
</dbReference>
<dbReference type="SUPFAM" id="SSF46785">
    <property type="entry name" value="Winged helix' DNA-binding domain"/>
    <property type="match status" value="1"/>
</dbReference>
<name>A0A512HPG8_9HYPH</name>
<sequence>MNVVSRNIVPQRRQTNSPALEKAALVFLALSNTVRLGVLLRLIEREWSVNEMASDLQISQSALSQHLGKLRQAGIVRSRRDRQTVFYHCSDDTVIRLLTDAALTR</sequence>
<evidence type="ECO:0000256" key="3">
    <source>
        <dbReference type="ARBA" id="ARBA00023163"/>
    </source>
</evidence>
<evidence type="ECO:0000256" key="1">
    <source>
        <dbReference type="ARBA" id="ARBA00023015"/>
    </source>
</evidence>